<evidence type="ECO:0000313" key="1">
    <source>
        <dbReference type="EMBL" id="KAH9379933.1"/>
    </source>
</evidence>
<reference evidence="1 2" key="1">
    <citation type="journal article" date="2020" name="Cell">
        <title>Large-Scale Comparative Analyses of Tick Genomes Elucidate Their Genetic Diversity and Vector Capacities.</title>
        <authorList>
            <consortium name="Tick Genome and Microbiome Consortium (TIGMIC)"/>
            <person name="Jia N."/>
            <person name="Wang J."/>
            <person name="Shi W."/>
            <person name="Du L."/>
            <person name="Sun Y."/>
            <person name="Zhan W."/>
            <person name="Jiang J.F."/>
            <person name="Wang Q."/>
            <person name="Zhang B."/>
            <person name="Ji P."/>
            <person name="Bell-Sakyi L."/>
            <person name="Cui X.M."/>
            <person name="Yuan T.T."/>
            <person name="Jiang B.G."/>
            <person name="Yang W.F."/>
            <person name="Lam T.T."/>
            <person name="Chang Q.C."/>
            <person name="Ding S.J."/>
            <person name="Wang X.J."/>
            <person name="Zhu J.G."/>
            <person name="Ruan X.D."/>
            <person name="Zhao L."/>
            <person name="Wei J.T."/>
            <person name="Ye R.Z."/>
            <person name="Que T.C."/>
            <person name="Du C.H."/>
            <person name="Zhou Y.H."/>
            <person name="Cheng J.X."/>
            <person name="Dai P.F."/>
            <person name="Guo W.B."/>
            <person name="Han X.H."/>
            <person name="Huang E.J."/>
            <person name="Li L.F."/>
            <person name="Wei W."/>
            <person name="Gao Y.C."/>
            <person name="Liu J.Z."/>
            <person name="Shao H.Z."/>
            <person name="Wang X."/>
            <person name="Wang C.C."/>
            <person name="Yang T.C."/>
            <person name="Huo Q.B."/>
            <person name="Li W."/>
            <person name="Chen H.Y."/>
            <person name="Chen S.E."/>
            <person name="Zhou L.G."/>
            <person name="Ni X.B."/>
            <person name="Tian J.H."/>
            <person name="Sheng Y."/>
            <person name="Liu T."/>
            <person name="Pan Y.S."/>
            <person name="Xia L.Y."/>
            <person name="Li J."/>
            <person name="Zhao F."/>
            <person name="Cao W.C."/>
        </authorList>
    </citation>
    <scope>NUCLEOTIDE SEQUENCE [LARGE SCALE GENOMIC DNA]</scope>
    <source>
        <strain evidence="1">HaeL-2018</strain>
    </source>
</reference>
<dbReference type="VEuPathDB" id="VectorBase:HLOH_044191"/>
<proteinExistence type="predicted"/>
<dbReference type="AlphaFoldDB" id="A0A9J6GWT0"/>
<keyword evidence="2" id="KW-1185">Reference proteome</keyword>
<dbReference type="EMBL" id="JABSTR010000010">
    <property type="protein sequence ID" value="KAH9379933.1"/>
    <property type="molecule type" value="Genomic_DNA"/>
</dbReference>
<sequence length="91" mass="10600">MECSKNNMLFYMKIIFLKAFEDVEFFVTRVVTDNYQTNTALFKRLLADGTLVHAGLHSEKKSDPLFLSMDLNHLTKILCTNFLEREMMDGD</sequence>
<gene>
    <name evidence="1" type="ORF">HPB48_022938</name>
</gene>
<organism evidence="1 2">
    <name type="scientific">Haemaphysalis longicornis</name>
    <name type="common">Bush tick</name>
    <dbReference type="NCBI Taxonomy" id="44386"/>
    <lineage>
        <taxon>Eukaryota</taxon>
        <taxon>Metazoa</taxon>
        <taxon>Ecdysozoa</taxon>
        <taxon>Arthropoda</taxon>
        <taxon>Chelicerata</taxon>
        <taxon>Arachnida</taxon>
        <taxon>Acari</taxon>
        <taxon>Parasitiformes</taxon>
        <taxon>Ixodida</taxon>
        <taxon>Ixodoidea</taxon>
        <taxon>Ixodidae</taxon>
        <taxon>Haemaphysalinae</taxon>
        <taxon>Haemaphysalis</taxon>
    </lineage>
</organism>
<comment type="caution">
    <text evidence="1">The sequence shown here is derived from an EMBL/GenBank/DDBJ whole genome shotgun (WGS) entry which is preliminary data.</text>
</comment>
<protein>
    <submittedName>
        <fullName evidence="1">Uncharacterized protein</fullName>
    </submittedName>
</protein>
<evidence type="ECO:0000313" key="2">
    <source>
        <dbReference type="Proteomes" id="UP000821853"/>
    </source>
</evidence>
<accession>A0A9J6GWT0</accession>
<dbReference type="Proteomes" id="UP000821853">
    <property type="component" value="Chromosome 8"/>
</dbReference>
<name>A0A9J6GWT0_HAELO</name>